<feature type="transmembrane region" description="Helical" evidence="6">
    <location>
        <begin position="35"/>
        <end position="54"/>
    </location>
</feature>
<evidence type="ECO:0000256" key="2">
    <source>
        <dbReference type="ARBA" id="ARBA00008412"/>
    </source>
</evidence>
<dbReference type="Gene3D" id="1.20.1250.20">
    <property type="entry name" value="MFS general substrate transporter like domains"/>
    <property type="match status" value="1"/>
</dbReference>
<name>A0ABW3FJW9_9HYPH</name>
<keyword evidence="3 6" id="KW-0812">Transmembrane</keyword>
<feature type="transmembrane region" description="Helical" evidence="6">
    <location>
        <begin position="327"/>
        <end position="346"/>
    </location>
</feature>
<comment type="similarity">
    <text evidence="2">Belongs to the PucC family.</text>
</comment>
<dbReference type="SUPFAM" id="SSF103473">
    <property type="entry name" value="MFS general substrate transporter"/>
    <property type="match status" value="1"/>
</dbReference>
<dbReference type="InterPro" id="IPR026036">
    <property type="entry name" value="PucC"/>
</dbReference>
<organism evidence="7 8">
    <name type="scientific">Pseudahrensia aquimaris</name>
    <dbReference type="NCBI Taxonomy" id="744461"/>
    <lineage>
        <taxon>Bacteria</taxon>
        <taxon>Pseudomonadati</taxon>
        <taxon>Pseudomonadota</taxon>
        <taxon>Alphaproteobacteria</taxon>
        <taxon>Hyphomicrobiales</taxon>
        <taxon>Ahrensiaceae</taxon>
        <taxon>Pseudahrensia</taxon>
    </lineage>
</organism>
<feature type="transmembrane region" description="Helical" evidence="6">
    <location>
        <begin position="436"/>
        <end position="456"/>
    </location>
</feature>
<dbReference type="PANTHER" id="PTHR23538:SF1">
    <property type="entry name" value="44.5 KD BACTERIOCHLOROPHYLL SYNTHASE SUBUNIT"/>
    <property type="match status" value="1"/>
</dbReference>
<keyword evidence="8" id="KW-1185">Reference proteome</keyword>
<feature type="transmembrane region" description="Helical" evidence="6">
    <location>
        <begin position="263"/>
        <end position="281"/>
    </location>
</feature>
<dbReference type="EMBL" id="JBHTJV010000025">
    <property type="protein sequence ID" value="MFD0917823.1"/>
    <property type="molecule type" value="Genomic_DNA"/>
</dbReference>
<evidence type="ECO:0000313" key="8">
    <source>
        <dbReference type="Proteomes" id="UP001597101"/>
    </source>
</evidence>
<feature type="transmembrane region" description="Helical" evidence="6">
    <location>
        <begin position="352"/>
        <end position="375"/>
    </location>
</feature>
<evidence type="ECO:0000256" key="1">
    <source>
        <dbReference type="ARBA" id="ARBA00004141"/>
    </source>
</evidence>
<feature type="transmembrane region" description="Helical" evidence="6">
    <location>
        <begin position="387"/>
        <end position="410"/>
    </location>
</feature>
<feature type="transmembrane region" description="Helical" evidence="6">
    <location>
        <begin position="207"/>
        <end position="228"/>
    </location>
</feature>
<evidence type="ECO:0000313" key="7">
    <source>
        <dbReference type="EMBL" id="MFD0917823.1"/>
    </source>
</evidence>
<feature type="transmembrane region" description="Helical" evidence="6">
    <location>
        <begin position="105"/>
        <end position="129"/>
    </location>
</feature>
<evidence type="ECO:0000256" key="4">
    <source>
        <dbReference type="ARBA" id="ARBA00022989"/>
    </source>
</evidence>
<feature type="transmembrane region" description="Helical" evidence="6">
    <location>
        <begin position="60"/>
        <end position="84"/>
    </location>
</feature>
<dbReference type="InterPro" id="IPR004896">
    <property type="entry name" value="PucC-rel"/>
</dbReference>
<keyword evidence="5 6" id="KW-0472">Membrane</keyword>
<keyword evidence="4 6" id="KW-1133">Transmembrane helix</keyword>
<feature type="transmembrane region" description="Helical" evidence="6">
    <location>
        <begin position="293"/>
        <end position="315"/>
    </location>
</feature>
<comment type="subcellular location">
    <subcellularLocation>
        <location evidence="1">Membrane</location>
        <topology evidence="1">Multi-pass membrane protein</topology>
    </subcellularLocation>
</comment>
<feature type="transmembrane region" description="Helical" evidence="6">
    <location>
        <begin position="177"/>
        <end position="201"/>
    </location>
</feature>
<gene>
    <name evidence="7" type="ORF">ACFQ14_15570</name>
</gene>
<accession>A0ABW3FJW9</accession>
<dbReference type="Proteomes" id="UP001597101">
    <property type="component" value="Unassembled WGS sequence"/>
</dbReference>
<reference evidence="8" key="1">
    <citation type="journal article" date="2019" name="Int. J. Syst. Evol. Microbiol.">
        <title>The Global Catalogue of Microorganisms (GCM) 10K type strain sequencing project: providing services to taxonomists for standard genome sequencing and annotation.</title>
        <authorList>
            <consortium name="The Broad Institute Genomics Platform"/>
            <consortium name="The Broad Institute Genome Sequencing Center for Infectious Disease"/>
            <person name="Wu L."/>
            <person name="Ma J."/>
        </authorList>
    </citation>
    <scope>NUCLEOTIDE SEQUENCE [LARGE SCALE GENOMIC DNA]</scope>
    <source>
        <strain evidence="8">CCUG 60023</strain>
    </source>
</reference>
<feature type="transmembrane region" description="Helical" evidence="6">
    <location>
        <begin position="141"/>
        <end position="165"/>
    </location>
</feature>
<dbReference type="Pfam" id="PF03209">
    <property type="entry name" value="PUCC"/>
    <property type="match status" value="1"/>
</dbReference>
<dbReference type="InterPro" id="IPR036259">
    <property type="entry name" value="MFS_trans_sf"/>
</dbReference>
<evidence type="ECO:0000256" key="6">
    <source>
        <dbReference type="SAM" id="Phobius"/>
    </source>
</evidence>
<evidence type="ECO:0000256" key="3">
    <source>
        <dbReference type="ARBA" id="ARBA00022692"/>
    </source>
</evidence>
<dbReference type="PIRSF" id="PIRSF016565">
    <property type="entry name" value="PucC"/>
    <property type="match status" value="1"/>
</dbReference>
<dbReference type="RefSeq" id="WP_377213671.1">
    <property type="nucleotide sequence ID" value="NZ_JBHTJV010000025.1"/>
</dbReference>
<dbReference type="CDD" id="cd06176">
    <property type="entry name" value="MFS_BCD_PucC-like"/>
    <property type="match status" value="1"/>
</dbReference>
<proteinExistence type="inferred from homology"/>
<sequence length="480" mass="50241">MSEAKPAMADMWRRAGTRFLPFADAGTDELPLARLLRLALFQISVGMAAVLLTGTLNRVMIVELGVSTTLVAVMVSLPFLFAPARALIGFKSDTHKSLLGWKRVPYIWFGTLIQFGGLAIMPFALLLLQSQAYGPTWAGPVAAGFAFLLTGIGLHTTQTAGLALATDLAPETARPRVVALMYVMLLVGMFLSALVFSGLLVDFSPKRLIQVVQGAAVVTMVLNVIALWKQEPRRPAETSPEIEHPSFSQAWSEFRKDRRSSRLLVAVGLGTAGFSMQDVLLEPYGAEVLGLSVSQTTLLTALFAAGSLLGFAMAGRMLGKGRDPHRLAALGTLIGVVAFCCVIFAAPLQSALMFRVGSFLIGMGGGLFAVGTLTASMDLAETAGSGLALGAWGAVQASAVGIGLAAGGIIRDTGSTLALSGAFGPGLRDTALGYSFVYHIEIGLLFAALIAIGPLVRTAAWDANETSTSRNGIGLAELPG</sequence>
<comment type="caution">
    <text evidence="7">The sequence shown here is derived from an EMBL/GenBank/DDBJ whole genome shotgun (WGS) entry which is preliminary data.</text>
</comment>
<evidence type="ECO:0000256" key="5">
    <source>
        <dbReference type="ARBA" id="ARBA00023136"/>
    </source>
</evidence>
<dbReference type="PANTHER" id="PTHR23538">
    <property type="entry name" value="44.5 KD BACTERIOCHLOROPHYLL SYNTHASE SUBUNIT"/>
    <property type="match status" value="1"/>
</dbReference>
<protein>
    <submittedName>
        <fullName evidence="7">BCD family MFS transporter</fullName>
    </submittedName>
</protein>